<dbReference type="SUPFAM" id="SSF52266">
    <property type="entry name" value="SGNH hydrolase"/>
    <property type="match status" value="1"/>
</dbReference>
<evidence type="ECO:0008006" key="3">
    <source>
        <dbReference type="Google" id="ProtNLM"/>
    </source>
</evidence>
<accession>A0ABT6YBC0</accession>
<proteinExistence type="predicted"/>
<comment type="caution">
    <text evidence="1">The sequence shown here is derived from an EMBL/GenBank/DDBJ whole genome shotgun (WGS) entry which is preliminary data.</text>
</comment>
<dbReference type="RefSeq" id="WP_283345449.1">
    <property type="nucleotide sequence ID" value="NZ_JASHIF010000014.1"/>
</dbReference>
<evidence type="ECO:0000313" key="1">
    <source>
        <dbReference type="EMBL" id="MDI9860871.1"/>
    </source>
</evidence>
<keyword evidence="2" id="KW-1185">Reference proteome</keyword>
<dbReference type="Proteomes" id="UP001236507">
    <property type="component" value="Unassembled WGS sequence"/>
</dbReference>
<evidence type="ECO:0000313" key="2">
    <source>
        <dbReference type="Proteomes" id="UP001236507"/>
    </source>
</evidence>
<name>A0ABT6YBC0_9BACT</name>
<organism evidence="1 2">
    <name type="scientific">Flectobacillus roseus</name>
    <dbReference type="NCBI Taxonomy" id="502259"/>
    <lineage>
        <taxon>Bacteria</taxon>
        <taxon>Pseudomonadati</taxon>
        <taxon>Bacteroidota</taxon>
        <taxon>Cytophagia</taxon>
        <taxon>Cytophagales</taxon>
        <taxon>Flectobacillaceae</taxon>
        <taxon>Flectobacillus</taxon>
    </lineage>
</organism>
<gene>
    <name evidence="1" type="ORF">QM524_16765</name>
</gene>
<reference evidence="1 2" key="1">
    <citation type="submission" date="2023-05" db="EMBL/GenBank/DDBJ databases">
        <title>Novel species of genus Flectobacillus isolated from stream in China.</title>
        <authorList>
            <person name="Lu H."/>
        </authorList>
    </citation>
    <scope>NUCLEOTIDE SEQUENCE [LARGE SCALE GENOMIC DNA]</scope>
    <source>
        <strain evidence="1 2">KCTC 42575</strain>
    </source>
</reference>
<dbReference type="EMBL" id="JASHIF010000014">
    <property type="protein sequence ID" value="MDI9860871.1"/>
    <property type="molecule type" value="Genomic_DNA"/>
</dbReference>
<dbReference type="Gene3D" id="3.40.50.12700">
    <property type="match status" value="1"/>
</dbReference>
<sequence>MRILVIGGHQVFGYGVATSKGFVDVLTESVSTLDHEQVVVDTLVHFSMEKTIEALMGLGNYISNYQLIIIQSGLDELDGERPWTQLLNDSSDSFNHQVETDEVYRKAIIVPSNLGLMRELYRPDPNLKQPSLSFPCLPYIKRMLLNKIASTGKLGVIKHFERQLKVMVNLLQNFKEKVILLGPQPSLNPCTQLLRNLGENILKDVCKAQDFNWFKTMEVIEPHPYFFLNDGKHLNALGHRVLASQILRHYRFEVRKHQYYFQLCDN</sequence>
<protein>
    <recommendedName>
        <fullName evidence="3">SGNH/GDSL hydrolase family protein</fullName>
    </recommendedName>
</protein>